<sequence length="257" mass="28748">MTVVAIAGGTGHLGRTIVEALVQNKEHEVLVFSRHATMPLGSAIHVQVDYDDVASLTTLIKKRRIHTIISTIALSSDAQSNAQLNLIQAASDSTVTKRFAPSEWSLPAKESQIERLGSVEYRLRAIDLLRKTNLEYTLFFPGWLMDYYGIPHIETHMDPFPFAIDLSNRVAAIPASGDVLIVFTYTKDVARVVAASLTLERWPERAYIIGDKVTWKQLLKAAEKATGSKFQVTFNSIENLQKDYITKLPAYQEVYHS</sequence>
<protein>
    <submittedName>
        <fullName evidence="1">Uncharacterized protein</fullName>
    </submittedName>
</protein>
<proteinExistence type="predicted"/>
<reference evidence="1" key="1">
    <citation type="submission" date="2022-08" db="EMBL/GenBank/DDBJ databases">
        <title>Genome Sequence of Fusarium decemcellulare.</title>
        <authorList>
            <person name="Buettner E."/>
        </authorList>
    </citation>
    <scope>NUCLEOTIDE SEQUENCE</scope>
    <source>
        <strain evidence="1">Babe19</strain>
    </source>
</reference>
<organism evidence="1 2">
    <name type="scientific">Fusarium decemcellulare</name>
    <dbReference type="NCBI Taxonomy" id="57161"/>
    <lineage>
        <taxon>Eukaryota</taxon>
        <taxon>Fungi</taxon>
        <taxon>Dikarya</taxon>
        <taxon>Ascomycota</taxon>
        <taxon>Pezizomycotina</taxon>
        <taxon>Sordariomycetes</taxon>
        <taxon>Hypocreomycetidae</taxon>
        <taxon>Hypocreales</taxon>
        <taxon>Nectriaceae</taxon>
        <taxon>Fusarium</taxon>
        <taxon>Fusarium decemcellulare species complex</taxon>
    </lineage>
</organism>
<dbReference type="EMBL" id="JANRMS010000353">
    <property type="protein sequence ID" value="KAJ3541419.1"/>
    <property type="molecule type" value="Genomic_DNA"/>
</dbReference>
<evidence type="ECO:0000313" key="1">
    <source>
        <dbReference type="EMBL" id="KAJ3541419.1"/>
    </source>
</evidence>
<evidence type="ECO:0000313" key="2">
    <source>
        <dbReference type="Proteomes" id="UP001148629"/>
    </source>
</evidence>
<comment type="caution">
    <text evidence="1">The sequence shown here is derived from an EMBL/GenBank/DDBJ whole genome shotgun (WGS) entry which is preliminary data.</text>
</comment>
<name>A0ACC1SK48_9HYPO</name>
<keyword evidence="2" id="KW-1185">Reference proteome</keyword>
<dbReference type="Proteomes" id="UP001148629">
    <property type="component" value="Unassembled WGS sequence"/>
</dbReference>
<accession>A0ACC1SK48</accession>
<gene>
    <name evidence="1" type="ORF">NM208_g4620</name>
</gene>